<dbReference type="InterPro" id="IPR003018">
    <property type="entry name" value="GAF"/>
</dbReference>
<dbReference type="Pfam" id="PF08447">
    <property type="entry name" value="PAS_3"/>
    <property type="match status" value="1"/>
</dbReference>
<feature type="domain" description="PAC" evidence="12">
    <location>
        <begin position="210"/>
        <end position="261"/>
    </location>
</feature>
<dbReference type="InterPro" id="IPR003594">
    <property type="entry name" value="HATPase_dom"/>
</dbReference>
<feature type="domain" description="PAS" evidence="11">
    <location>
        <begin position="152"/>
        <end position="207"/>
    </location>
</feature>
<dbReference type="InterPro" id="IPR035965">
    <property type="entry name" value="PAS-like_dom_sf"/>
</dbReference>
<dbReference type="GO" id="GO:0004673">
    <property type="term" value="F:protein histidine kinase activity"/>
    <property type="evidence" value="ECO:0007669"/>
    <property type="project" value="UniProtKB-EC"/>
</dbReference>
<dbReference type="Gene3D" id="3.30.450.40">
    <property type="match status" value="1"/>
</dbReference>
<keyword evidence="5" id="KW-0547">Nucleotide-binding</keyword>
<evidence type="ECO:0000256" key="9">
    <source>
        <dbReference type="SAM" id="Coils"/>
    </source>
</evidence>
<dbReference type="InterPro" id="IPR029016">
    <property type="entry name" value="GAF-like_dom_sf"/>
</dbReference>
<evidence type="ECO:0000256" key="8">
    <source>
        <dbReference type="ARBA" id="ARBA00023026"/>
    </source>
</evidence>
<evidence type="ECO:0000313" key="14">
    <source>
        <dbReference type="Proteomes" id="UP000198510"/>
    </source>
</evidence>
<evidence type="ECO:0000256" key="3">
    <source>
        <dbReference type="ARBA" id="ARBA00022553"/>
    </source>
</evidence>
<gene>
    <name evidence="13" type="ORF">SAMN05421823_109115</name>
</gene>
<dbReference type="Pfam" id="PF01590">
    <property type="entry name" value="GAF"/>
    <property type="match status" value="1"/>
</dbReference>
<dbReference type="PANTHER" id="PTHR41523:SF8">
    <property type="entry name" value="ETHYLENE RESPONSE SENSOR PROTEIN"/>
    <property type="match status" value="1"/>
</dbReference>
<name>A0A1G9P965_9BACT</name>
<dbReference type="Pfam" id="PF07568">
    <property type="entry name" value="HisKA_2"/>
    <property type="match status" value="1"/>
</dbReference>
<evidence type="ECO:0000256" key="4">
    <source>
        <dbReference type="ARBA" id="ARBA00022679"/>
    </source>
</evidence>
<dbReference type="PROSITE" id="PS50112">
    <property type="entry name" value="PAS"/>
    <property type="match status" value="1"/>
</dbReference>
<dbReference type="PROSITE" id="PS50109">
    <property type="entry name" value="HIS_KIN"/>
    <property type="match status" value="1"/>
</dbReference>
<dbReference type="InterPro" id="IPR011495">
    <property type="entry name" value="Sig_transdc_His_kin_sub2_dim/P"/>
</dbReference>
<dbReference type="InterPro" id="IPR000700">
    <property type="entry name" value="PAS-assoc_C"/>
</dbReference>
<sequence>MSNFAHLDQLRRRYYTQAPVVFLVTDELGIVQEFDGNTQFFFLDDRTVTGQSFRAVLPATIATELGRMLVRINSEGRRVSVVLPQVPLAGERCAVRVTGWRMPGVYQTLLGFSLERLAAEKGPDTPKPTEAKPTAEPGQVYHFMRDVNEIGVATLDLKGRFTEVNAGFVRTLGYQESDLLGQHVSGILFPENEAEMLAYLFDIFRAQGRGNRECQLRHRDGQALYVQVYLEVFQPSDGALQMMFGMLDISLRKQAERQLHRWLDSERILRAVSTTLIQSAGEAPDEVMAYALQQIGKFAEADRVYLGLVTGRRLHLKHEWRASGIKSVMTDAAIGPEDFPWLARQLPRGNALRFDTLDELPAEAAEERRYFERQGTRALMLIPMLRDGKFIGVIGTEQVRKARPWEEEAFFLARLVCELLANALRRQHLKERRARQHEYLQEILDTSPNLILVRTATGDYNVANQVALDFFEGVLPVELDEYDRQVLDRKQTVTCTLTTTTSAGKARTLVCTKKPLRTAEGHWNVLTIGEEVTEQKKYEENLQAALQEKDVLLKEIHHRVKNNMSIISGLLSLQSSYVTDENTQRLFQESQNRIKSMALIHEKLYQSDTLSRIDFAAYLRELVNGIVGYYRLNKDIQVAVEAEPVFVDINLAVPCGLIVNELISNAFKHAFEGRQQGRIRVAFHREKQGYALKVSDNGIGMREVPPKESTQSLGTTLIYALTAQLNADMDIITDEGTTYVIRFTEKVKRVRRPSAV</sequence>
<feature type="coiled-coil region" evidence="9">
    <location>
        <begin position="528"/>
        <end position="555"/>
    </location>
</feature>
<evidence type="ECO:0000256" key="5">
    <source>
        <dbReference type="ARBA" id="ARBA00022741"/>
    </source>
</evidence>
<dbReference type="InterPro" id="IPR013655">
    <property type="entry name" value="PAS_fold_3"/>
</dbReference>
<evidence type="ECO:0000256" key="2">
    <source>
        <dbReference type="ARBA" id="ARBA00012438"/>
    </source>
</evidence>
<reference evidence="13 14" key="1">
    <citation type="submission" date="2016-10" db="EMBL/GenBank/DDBJ databases">
        <authorList>
            <person name="de Groot N.N."/>
        </authorList>
    </citation>
    <scope>NUCLEOTIDE SEQUENCE [LARGE SCALE GENOMIC DNA]</scope>
    <source>
        <strain evidence="13 14">DSM 25186</strain>
    </source>
</reference>
<dbReference type="STRING" id="1075417.SAMN05421823_109115"/>
<dbReference type="PROSITE" id="PS50113">
    <property type="entry name" value="PAC"/>
    <property type="match status" value="1"/>
</dbReference>
<evidence type="ECO:0000259" key="12">
    <source>
        <dbReference type="PROSITE" id="PS50113"/>
    </source>
</evidence>
<keyword evidence="14" id="KW-1185">Reference proteome</keyword>
<dbReference type="EC" id="2.7.13.3" evidence="2"/>
<protein>
    <recommendedName>
        <fullName evidence="2">histidine kinase</fullName>
        <ecNumber evidence="2">2.7.13.3</ecNumber>
    </recommendedName>
</protein>
<dbReference type="Gene3D" id="3.30.450.20">
    <property type="entry name" value="PAS domain"/>
    <property type="match status" value="2"/>
</dbReference>
<proteinExistence type="predicted"/>
<dbReference type="Pfam" id="PF02518">
    <property type="entry name" value="HATPase_c"/>
    <property type="match status" value="1"/>
</dbReference>
<dbReference type="InterPro" id="IPR005467">
    <property type="entry name" value="His_kinase_dom"/>
</dbReference>
<dbReference type="SUPFAM" id="SSF55874">
    <property type="entry name" value="ATPase domain of HSP90 chaperone/DNA topoisomerase II/histidine kinase"/>
    <property type="match status" value="1"/>
</dbReference>
<accession>A0A1G9P965</accession>
<feature type="domain" description="Histidine kinase" evidence="10">
    <location>
        <begin position="555"/>
        <end position="747"/>
    </location>
</feature>
<dbReference type="InterPro" id="IPR000014">
    <property type="entry name" value="PAS"/>
</dbReference>
<dbReference type="SUPFAM" id="SSF55785">
    <property type="entry name" value="PYP-like sensor domain (PAS domain)"/>
    <property type="match status" value="2"/>
</dbReference>
<evidence type="ECO:0000256" key="6">
    <source>
        <dbReference type="ARBA" id="ARBA00022777"/>
    </source>
</evidence>
<evidence type="ECO:0000259" key="10">
    <source>
        <dbReference type="PROSITE" id="PS50109"/>
    </source>
</evidence>
<dbReference type="InterPro" id="IPR036890">
    <property type="entry name" value="HATPase_C_sf"/>
</dbReference>
<dbReference type="SUPFAM" id="SSF55781">
    <property type="entry name" value="GAF domain-like"/>
    <property type="match status" value="1"/>
</dbReference>
<dbReference type="SMART" id="SM00387">
    <property type="entry name" value="HATPase_c"/>
    <property type="match status" value="1"/>
</dbReference>
<keyword evidence="4" id="KW-0808">Transferase</keyword>
<dbReference type="SMART" id="SM00065">
    <property type="entry name" value="GAF"/>
    <property type="match status" value="1"/>
</dbReference>
<evidence type="ECO:0000313" key="13">
    <source>
        <dbReference type="EMBL" id="SDL95041.1"/>
    </source>
</evidence>
<dbReference type="GO" id="GO:0005524">
    <property type="term" value="F:ATP binding"/>
    <property type="evidence" value="ECO:0007669"/>
    <property type="project" value="UniProtKB-KW"/>
</dbReference>
<evidence type="ECO:0000259" key="11">
    <source>
        <dbReference type="PROSITE" id="PS50112"/>
    </source>
</evidence>
<evidence type="ECO:0000256" key="7">
    <source>
        <dbReference type="ARBA" id="ARBA00022840"/>
    </source>
</evidence>
<dbReference type="SMART" id="SM00091">
    <property type="entry name" value="PAS"/>
    <property type="match status" value="2"/>
</dbReference>
<dbReference type="OrthoDB" id="9767435at2"/>
<comment type="catalytic activity">
    <reaction evidence="1">
        <text>ATP + protein L-histidine = ADP + protein N-phospho-L-histidine.</text>
        <dbReference type="EC" id="2.7.13.3"/>
    </reaction>
</comment>
<dbReference type="NCBIfam" id="TIGR00229">
    <property type="entry name" value="sensory_box"/>
    <property type="match status" value="1"/>
</dbReference>
<organism evidence="13 14">
    <name type="scientific">Catalinimonas alkaloidigena</name>
    <dbReference type="NCBI Taxonomy" id="1075417"/>
    <lineage>
        <taxon>Bacteria</taxon>
        <taxon>Pseudomonadati</taxon>
        <taxon>Bacteroidota</taxon>
        <taxon>Cytophagia</taxon>
        <taxon>Cytophagales</taxon>
        <taxon>Catalimonadaceae</taxon>
        <taxon>Catalinimonas</taxon>
    </lineage>
</organism>
<evidence type="ECO:0000256" key="1">
    <source>
        <dbReference type="ARBA" id="ARBA00000085"/>
    </source>
</evidence>
<dbReference type="PANTHER" id="PTHR41523">
    <property type="entry name" value="TWO-COMPONENT SYSTEM SENSOR PROTEIN"/>
    <property type="match status" value="1"/>
</dbReference>
<dbReference type="EMBL" id="FNFO01000009">
    <property type="protein sequence ID" value="SDL95041.1"/>
    <property type="molecule type" value="Genomic_DNA"/>
</dbReference>
<keyword evidence="8" id="KW-0843">Virulence</keyword>
<keyword evidence="6" id="KW-0418">Kinase</keyword>
<keyword evidence="7" id="KW-0067">ATP-binding</keyword>
<dbReference type="CDD" id="cd00130">
    <property type="entry name" value="PAS"/>
    <property type="match status" value="1"/>
</dbReference>
<dbReference type="AlphaFoldDB" id="A0A1G9P965"/>
<dbReference type="Gene3D" id="3.30.565.10">
    <property type="entry name" value="Histidine kinase-like ATPase, C-terminal domain"/>
    <property type="match status" value="1"/>
</dbReference>
<dbReference type="Proteomes" id="UP000198510">
    <property type="component" value="Unassembled WGS sequence"/>
</dbReference>
<keyword evidence="3" id="KW-0597">Phosphoprotein</keyword>
<dbReference type="RefSeq" id="WP_089685616.1">
    <property type="nucleotide sequence ID" value="NZ_FNFO01000009.1"/>
</dbReference>
<keyword evidence="9" id="KW-0175">Coiled coil</keyword>